<dbReference type="GO" id="GO:0007165">
    <property type="term" value="P:signal transduction"/>
    <property type="evidence" value="ECO:0007669"/>
    <property type="project" value="UniProtKB-ARBA"/>
</dbReference>
<gene>
    <name evidence="15" type="primary">SHARK</name>
</gene>
<dbReference type="InterPro" id="IPR000980">
    <property type="entry name" value="SH2"/>
</dbReference>
<keyword evidence="6 11" id="KW-0829">Tyrosine-protein kinase</keyword>
<feature type="region of interest" description="Disordered" evidence="12">
    <location>
        <begin position="409"/>
        <end position="432"/>
    </location>
</feature>
<dbReference type="EC" id="2.7.10.2" evidence="11"/>
<accession>W8BSA2</accession>
<evidence type="ECO:0000259" key="13">
    <source>
        <dbReference type="PROSITE" id="PS50001"/>
    </source>
</evidence>
<evidence type="ECO:0000256" key="7">
    <source>
        <dbReference type="ARBA" id="ARBA00051245"/>
    </source>
</evidence>
<sequence>MSRTYEFGINWFHPGLSRETAEKLLLNECTEDGSFLIRECNSAVGDFVLTLLHQNNVCHYQIRRHGGDAFFSIDDKVKILHGLESLVEFYQMASNGLPTKLTTFVKKDLPPNDARRHGSTNLLHRATKENNATIVGELLKCGYRNVDAKNQDGQTALHLAAIHSDDVILKLILATDVNVNCMDAFGNMPLHYACRTKPDFFIRNLIDAKANVQGRNIKNGYVPLHEASKHGNLEAVKVLLESNAPLLPRTTSGEFPIDLAREAGQDAVVDFLSEFKLPAAKTKRSLWYHGTLTREEAVDSLQRFMRNANLSLKEKDKDREISSDNEVAKEESPVDSSGCFLIRYSDRSGYVLTLLFEGQVKNFIISRSSKYFYIDEGPFLPTLEHLVEHFMHFNDGLPINLKYAVPPEPKPPQPLLSTLPRNKSHNKKLNNTNVTIDNTGVAETVPTALVSKKIKSNAKSPPEKKRKDTANVILSNFLKIKLKDPANSDEKPTSTVEPGISQRMIEEFPCKGLSFSSNFSELSVEKLKLDANSADVNKVSALNEMYNVPKNNTAVPTHDGSETVLSYQGTKYQDKDIGPDDSYTNRPNRGENEIPNTDDDHSKLNNKIISDSFEGLHINNTPKNMRENACFDTSSISSPQSDIFNYFSVDVANYYIPYDNIELGELIGEGEFGSVYRGRLKEYNPGINDNFQEEIAIKTLRDEHCHYSKDDFLREASVMIRLKHHCIVQLIGLSKADTLMMIQEMVPLGSMLNFIQNNRERIDPNRELKLWASQIAYGMQYLESQHFVHRDLAARNILLASCHQAKISDFGLSRALGSDKDFYEAQHGGRWPIKWYAPESYKIGIFSHSSDVWSYGVTLWEMFSLGETPYGDMLGSEAVNLIEDGKRLSQPTYCPDNVYSIMENCWQYNPKDRPTFNFLTEFFIKDPDYQNIIELVKSKSIR</sequence>
<evidence type="ECO:0000256" key="11">
    <source>
        <dbReference type="RuleBase" id="RU362096"/>
    </source>
</evidence>
<dbReference type="SUPFAM" id="SSF48403">
    <property type="entry name" value="Ankyrin repeat"/>
    <property type="match status" value="1"/>
</dbReference>
<comment type="catalytic activity">
    <reaction evidence="7 11">
        <text>L-tyrosyl-[protein] + ATP = O-phospho-L-tyrosyl-[protein] + ADP + H(+)</text>
        <dbReference type="Rhea" id="RHEA:10596"/>
        <dbReference type="Rhea" id="RHEA-COMP:10136"/>
        <dbReference type="Rhea" id="RHEA-COMP:20101"/>
        <dbReference type="ChEBI" id="CHEBI:15378"/>
        <dbReference type="ChEBI" id="CHEBI:30616"/>
        <dbReference type="ChEBI" id="CHEBI:46858"/>
        <dbReference type="ChEBI" id="CHEBI:61978"/>
        <dbReference type="ChEBI" id="CHEBI:456216"/>
        <dbReference type="EC" id="2.7.10.2"/>
    </reaction>
</comment>
<keyword evidence="3 10" id="KW-0547">Nucleotide-binding</keyword>
<keyword evidence="4 11" id="KW-0418">Kinase</keyword>
<organism evidence="15">
    <name type="scientific">Ceratitis capitata</name>
    <name type="common">Mediterranean fruit fly</name>
    <name type="synonym">Tephritis capitata</name>
    <dbReference type="NCBI Taxonomy" id="7213"/>
    <lineage>
        <taxon>Eukaryota</taxon>
        <taxon>Metazoa</taxon>
        <taxon>Ecdysozoa</taxon>
        <taxon>Arthropoda</taxon>
        <taxon>Hexapoda</taxon>
        <taxon>Insecta</taxon>
        <taxon>Pterygota</taxon>
        <taxon>Neoptera</taxon>
        <taxon>Endopterygota</taxon>
        <taxon>Diptera</taxon>
        <taxon>Brachycera</taxon>
        <taxon>Muscomorpha</taxon>
        <taxon>Tephritoidea</taxon>
        <taxon>Tephritidae</taxon>
        <taxon>Ceratitis</taxon>
        <taxon>Ceratitis</taxon>
    </lineage>
</organism>
<name>W8BSA2_CERCA</name>
<dbReference type="EMBL" id="GAMC01006777">
    <property type="protein sequence ID" value="JAB99778.1"/>
    <property type="molecule type" value="mRNA"/>
</dbReference>
<dbReference type="Gene3D" id="3.30.200.20">
    <property type="entry name" value="Phosphorylase Kinase, domain 1"/>
    <property type="match status" value="1"/>
</dbReference>
<dbReference type="InterPro" id="IPR011009">
    <property type="entry name" value="Kinase-like_dom_sf"/>
</dbReference>
<evidence type="ECO:0000256" key="5">
    <source>
        <dbReference type="ARBA" id="ARBA00022840"/>
    </source>
</evidence>
<dbReference type="InterPro" id="IPR017441">
    <property type="entry name" value="Protein_kinase_ATP_BS"/>
</dbReference>
<reference evidence="15" key="2">
    <citation type="journal article" date="2014" name="BMC Genomics">
        <title>A genomic perspective to assessing quality of mass-reared SIT flies used in Mediterranean fruit fly (Ceratitis capitata) eradication in California.</title>
        <authorList>
            <person name="Calla B."/>
            <person name="Hall B."/>
            <person name="Hou S."/>
            <person name="Geib S.M."/>
        </authorList>
    </citation>
    <scope>NUCLEOTIDE SEQUENCE</scope>
</reference>
<keyword evidence="1" id="KW-0597">Phosphoprotein</keyword>
<evidence type="ECO:0000256" key="8">
    <source>
        <dbReference type="PROSITE-ProRule" id="PRU00023"/>
    </source>
</evidence>
<dbReference type="InterPro" id="IPR020635">
    <property type="entry name" value="Tyr_kinase_cat_dom"/>
</dbReference>
<dbReference type="Gene3D" id="3.30.505.10">
    <property type="entry name" value="SH2 domain"/>
    <property type="match status" value="2"/>
</dbReference>
<dbReference type="Gene3D" id="1.25.40.20">
    <property type="entry name" value="Ankyrin repeat-containing domain"/>
    <property type="match status" value="1"/>
</dbReference>
<dbReference type="SMART" id="SM00248">
    <property type="entry name" value="ANK"/>
    <property type="match status" value="4"/>
</dbReference>
<dbReference type="InterPro" id="IPR001245">
    <property type="entry name" value="Ser-Thr/Tyr_kinase_cat_dom"/>
</dbReference>
<feature type="binding site" evidence="10">
    <location>
        <position position="698"/>
    </location>
    <ligand>
        <name>ATP</name>
        <dbReference type="ChEBI" id="CHEBI:30616"/>
    </ligand>
</feature>
<feature type="domain" description="Protein kinase" evidence="14">
    <location>
        <begin position="661"/>
        <end position="923"/>
    </location>
</feature>
<proteinExistence type="evidence at transcript level"/>
<dbReference type="InterPro" id="IPR036860">
    <property type="entry name" value="SH2_dom_sf"/>
</dbReference>
<dbReference type="GO" id="GO:0005524">
    <property type="term" value="F:ATP binding"/>
    <property type="evidence" value="ECO:0007669"/>
    <property type="project" value="UniProtKB-UniRule"/>
</dbReference>
<dbReference type="InterPro" id="IPR002110">
    <property type="entry name" value="Ankyrin_rpt"/>
</dbReference>
<evidence type="ECO:0000256" key="12">
    <source>
        <dbReference type="SAM" id="MobiDB-lite"/>
    </source>
</evidence>
<evidence type="ECO:0000256" key="3">
    <source>
        <dbReference type="ARBA" id="ARBA00022741"/>
    </source>
</evidence>
<keyword evidence="8" id="KW-0040">ANK repeat</keyword>
<evidence type="ECO:0000256" key="4">
    <source>
        <dbReference type="ARBA" id="ARBA00022777"/>
    </source>
</evidence>
<dbReference type="Pfam" id="PF00023">
    <property type="entry name" value="Ank"/>
    <property type="match status" value="1"/>
</dbReference>
<dbReference type="PROSITE" id="PS50297">
    <property type="entry name" value="ANK_REP_REGION"/>
    <property type="match status" value="2"/>
</dbReference>
<dbReference type="Pfam" id="PF07714">
    <property type="entry name" value="PK_Tyr_Ser-Thr"/>
    <property type="match status" value="1"/>
</dbReference>
<dbReference type="FunFam" id="1.10.510.10:FF:000027">
    <property type="entry name" value="Receptor protein-tyrosine kinase"/>
    <property type="match status" value="1"/>
</dbReference>
<evidence type="ECO:0000313" key="15">
    <source>
        <dbReference type="EMBL" id="JAB99778.1"/>
    </source>
</evidence>
<evidence type="ECO:0000259" key="14">
    <source>
        <dbReference type="PROSITE" id="PS50011"/>
    </source>
</evidence>
<dbReference type="InterPro" id="IPR036770">
    <property type="entry name" value="Ankyrin_rpt-contain_sf"/>
</dbReference>
<dbReference type="GO" id="GO:0004715">
    <property type="term" value="F:non-membrane spanning protein tyrosine kinase activity"/>
    <property type="evidence" value="ECO:0007669"/>
    <property type="project" value="UniProtKB-EC"/>
</dbReference>
<dbReference type="PROSITE" id="PS50011">
    <property type="entry name" value="PROTEIN_KINASE_DOM"/>
    <property type="match status" value="1"/>
</dbReference>
<protein>
    <recommendedName>
        <fullName evidence="11">Tyrosine-protein kinase</fullName>
        <ecNumber evidence="11">2.7.10.2</ecNumber>
    </recommendedName>
</protein>
<comment type="similarity">
    <text evidence="11">Belongs to the protein kinase superfamily. Tyr protein kinase family.</text>
</comment>
<dbReference type="SUPFAM" id="SSF55550">
    <property type="entry name" value="SH2 domain"/>
    <property type="match status" value="2"/>
</dbReference>
<evidence type="ECO:0000256" key="2">
    <source>
        <dbReference type="ARBA" id="ARBA00022679"/>
    </source>
</evidence>
<dbReference type="PRINTS" id="PR00401">
    <property type="entry name" value="SH2DOMAIN"/>
</dbReference>
<evidence type="ECO:0000256" key="10">
    <source>
        <dbReference type="PROSITE-ProRule" id="PRU10141"/>
    </source>
</evidence>
<keyword evidence="5 10" id="KW-0067">ATP-binding</keyword>
<dbReference type="GO" id="GO:0071944">
    <property type="term" value="C:cell periphery"/>
    <property type="evidence" value="ECO:0007669"/>
    <property type="project" value="UniProtKB-ARBA"/>
</dbReference>
<keyword evidence="9" id="KW-0727">SH2 domain</keyword>
<dbReference type="AlphaFoldDB" id="W8BSA2"/>
<dbReference type="PROSITE" id="PS00109">
    <property type="entry name" value="PROTEIN_KINASE_TYR"/>
    <property type="match status" value="1"/>
</dbReference>
<evidence type="ECO:0000256" key="9">
    <source>
        <dbReference type="PROSITE-ProRule" id="PRU00191"/>
    </source>
</evidence>
<dbReference type="SMART" id="SM00219">
    <property type="entry name" value="TyrKc"/>
    <property type="match status" value="1"/>
</dbReference>
<feature type="region of interest" description="Disordered" evidence="12">
    <location>
        <begin position="568"/>
        <end position="604"/>
    </location>
</feature>
<feature type="compositionally biased region" description="Basic and acidic residues" evidence="12">
    <location>
        <begin position="588"/>
        <end position="603"/>
    </location>
</feature>
<dbReference type="PROSITE" id="PS50088">
    <property type="entry name" value="ANK_REPEAT"/>
    <property type="match status" value="2"/>
</dbReference>
<dbReference type="InterPro" id="IPR008266">
    <property type="entry name" value="Tyr_kinase_AS"/>
</dbReference>
<dbReference type="InterPro" id="IPR050198">
    <property type="entry name" value="Non-receptor_tyrosine_kinases"/>
</dbReference>
<dbReference type="PANTHER" id="PTHR24418">
    <property type="entry name" value="TYROSINE-PROTEIN KINASE"/>
    <property type="match status" value="1"/>
</dbReference>
<dbReference type="InterPro" id="IPR000719">
    <property type="entry name" value="Prot_kinase_dom"/>
</dbReference>
<dbReference type="PROSITE" id="PS00107">
    <property type="entry name" value="PROTEIN_KINASE_ATP"/>
    <property type="match status" value="1"/>
</dbReference>
<evidence type="ECO:0000256" key="1">
    <source>
        <dbReference type="ARBA" id="ARBA00022553"/>
    </source>
</evidence>
<keyword evidence="2 11" id="KW-0808">Transferase</keyword>
<feature type="repeat" description="ANK" evidence="8">
    <location>
        <begin position="152"/>
        <end position="184"/>
    </location>
</feature>
<dbReference type="OrthoDB" id="67310at2759"/>
<feature type="repeat" description="ANK" evidence="8">
    <location>
        <begin position="219"/>
        <end position="251"/>
    </location>
</feature>
<reference evidence="15" key="1">
    <citation type="submission" date="2013-07" db="EMBL/GenBank/DDBJ databases">
        <authorList>
            <person name="Geib S."/>
        </authorList>
    </citation>
    <scope>NUCLEOTIDE SEQUENCE</scope>
</reference>
<dbReference type="PRINTS" id="PR00109">
    <property type="entry name" value="TYRKINASE"/>
</dbReference>
<dbReference type="SUPFAM" id="SSF56112">
    <property type="entry name" value="Protein kinase-like (PK-like)"/>
    <property type="match status" value="1"/>
</dbReference>
<dbReference type="PROSITE" id="PS50001">
    <property type="entry name" value="SH2"/>
    <property type="match status" value="2"/>
</dbReference>
<dbReference type="GO" id="GO:0002009">
    <property type="term" value="P:morphogenesis of an epithelium"/>
    <property type="evidence" value="ECO:0007669"/>
    <property type="project" value="UniProtKB-ARBA"/>
</dbReference>
<dbReference type="SMART" id="SM00252">
    <property type="entry name" value="SH2"/>
    <property type="match status" value="2"/>
</dbReference>
<dbReference type="Pfam" id="PF00017">
    <property type="entry name" value="SH2"/>
    <property type="match status" value="2"/>
</dbReference>
<feature type="domain" description="SH2" evidence="13">
    <location>
        <begin position="287"/>
        <end position="405"/>
    </location>
</feature>
<feature type="domain" description="SH2" evidence="13">
    <location>
        <begin position="11"/>
        <end position="105"/>
    </location>
</feature>
<evidence type="ECO:0000256" key="6">
    <source>
        <dbReference type="ARBA" id="ARBA00023137"/>
    </source>
</evidence>
<dbReference type="Pfam" id="PF12796">
    <property type="entry name" value="Ank_2"/>
    <property type="match status" value="1"/>
</dbReference>
<dbReference type="Gene3D" id="1.10.510.10">
    <property type="entry name" value="Transferase(Phosphotransferase) domain 1"/>
    <property type="match status" value="1"/>
</dbReference>